<dbReference type="PANTHER" id="PTHR24350">
    <property type="entry name" value="SERINE/THREONINE-PROTEIN KINASE IAL-RELATED"/>
    <property type="match status" value="1"/>
</dbReference>
<feature type="domain" description="Protein kinase" evidence="11">
    <location>
        <begin position="152"/>
        <end position="429"/>
    </location>
</feature>
<feature type="binding site" evidence="7">
    <location>
        <position position="293"/>
    </location>
    <ligand>
        <name>ATP</name>
        <dbReference type="ChEBI" id="CHEBI:30616"/>
    </ligand>
</feature>
<feature type="region of interest" description="Disordered" evidence="10">
    <location>
        <begin position="88"/>
        <end position="134"/>
    </location>
</feature>
<protein>
    <recommendedName>
        <fullName evidence="9">Aurora kinase</fullName>
        <ecNumber evidence="9">2.7.11.1</ecNumber>
    </recommendedName>
</protein>
<dbReference type="FunFam" id="3.30.200.20:FF:000042">
    <property type="entry name" value="Aurora kinase A"/>
    <property type="match status" value="1"/>
</dbReference>
<keyword evidence="3 7" id="KW-0547">Nucleotide-binding</keyword>
<sequence>MTNPLLSPSVFNSIQSTYSAQSNNLSSAYSSSTTKSRMIETQKSTKKERKPLGKLSINRIHATTSTTTTTEFKVSKPKSMMMPNARSLMTSPTPLNYQTMRQLGSPTRQQQKKKKNTGTVSSSPPTPMSIPDELHSNRDTITGGGGLCLDDFELGKILGKGKLGRVYCAKHKKSGLIIALKVMDKQELIELNLEKNFEREIKIQSNLNHKNISKLYTWFYDYKNVYLVLEFSIFGELYFHLKKSKRFDNIVASYYIYQVTNALWYLHQNNIIHRDLKPENIMLSSESTIKLSDFGWSVHHSSHPYTPDYNHRSSSSSSSASTSSSSSSAAKRLTVCGTLDYLPPEMIESKKHDHKVDNWALGILLYEFLVGIPPFEEVEKEATYKRIINIDIKFPRFLDKDAIDLIRKLLVKNPEDRLDLNKVLEHKWIIKNKPYWPKS</sequence>
<evidence type="ECO:0000256" key="4">
    <source>
        <dbReference type="ARBA" id="ARBA00022777"/>
    </source>
</evidence>
<comment type="catalytic activity">
    <reaction evidence="9">
        <text>L-threonyl-[protein] + ATP = O-phospho-L-threonyl-[protein] + ADP + H(+)</text>
        <dbReference type="Rhea" id="RHEA:46608"/>
        <dbReference type="Rhea" id="RHEA-COMP:11060"/>
        <dbReference type="Rhea" id="RHEA-COMP:11605"/>
        <dbReference type="ChEBI" id="CHEBI:15378"/>
        <dbReference type="ChEBI" id="CHEBI:30013"/>
        <dbReference type="ChEBI" id="CHEBI:30616"/>
        <dbReference type="ChEBI" id="CHEBI:61977"/>
        <dbReference type="ChEBI" id="CHEBI:456216"/>
        <dbReference type="EC" id="2.7.11.1"/>
    </reaction>
</comment>
<dbReference type="InterPro" id="IPR000719">
    <property type="entry name" value="Prot_kinase_dom"/>
</dbReference>
<dbReference type="PROSITE" id="PS00108">
    <property type="entry name" value="PROTEIN_KINASE_ST"/>
    <property type="match status" value="1"/>
</dbReference>
<dbReference type="InterPro" id="IPR008271">
    <property type="entry name" value="Ser/Thr_kinase_AS"/>
</dbReference>
<dbReference type="AlphaFoldDB" id="A0A8J5QH63"/>
<evidence type="ECO:0000256" key="6">
    <source>
        <dbReference type="PIRSR" id="PIRSR630616-1"/>
    </source>
</evidence>
<dbReference type="CDD" id="cd14007">
    <property type="entry name" value="STKc_Aurora"/>
    <property type="match status" value="1"/>
</dbReference>
<dbReference type="EC" id="2.7.11.1" evidence="9"/>
<evidence type="ECO:0000256" key="5">
    <source>
        <dbReference type="ARBA" id="ARBA00022840"/>
    </source>
</evidence>
<dbReference type="SMART" id="SM00220">
    <property type="entry name" value="S_TKc"/>
    <property type="match status" value="1"/>
</dbReference>
<evidence type="ECO:0000256" key="7">
    <source>
        <dbReference type="PIRSR" id="PIRSR630616-2"/>
    </source>
</evidence>
<comment type="catalytic activity">
    <reaction evidence="9">
        <text>L-seryl-[protein] + ATP = O-phospho-L-seryl-[protein] + ADP + H(+)</text>
        <dbReference type="Rhea" id="RHEA:17989"/>
        <dbReference type="Rhea" id="RHEA-COMP:9863"/>
        <dbReference type="Rhea" id="RHEA-COMP:11604"/>
        <dbReference type="ChEBI" id="CHEBI:15378"/>
        <dbReference type="ChEBI" id="CHEBI:29999"/>
        <dbReference type="ChEBI" id="CHEBI:30616"/>
        <dbReference type="ChEBI" id="CHEBI:83421"/>
        <dbReference type="ChEBI" id="CHEBI:456216"/>
        <dbReference type="EC" id="2.7.11.1"/>
    </reaction>
</comment>
<dbReference type="OrthoDB" id="377346at2759"/>
<feature type="cross-link" description="Glycyl lysine isopeptide (Lys-Gly) (interchain with G-Cter in SUMO2)" evidence="8">
    <location>
        <position position="277"/>
    </location>
</feature>
<proteinExistence type="inferred from homology"/>
<dbReference type="Proteomes" id="UP000694255">
    <property type="component" value="Unassembled WGS sequence"/>
</dbReference>
<keyword evidence="5 7" id="KW-0067">ATP-binding</keyword>
<feature type="active site" description="Proton acceptor" evidence="6">
    <location>
        <position position="275"/>
    </location>
</feature>
<evidence type="ECO:0000256" key="2">
    <source>
        <dbReference type="ARBA" id="ARBA00022679"/>
    </source>
</evidence>
<feature type="binding site" evidence="7">
    <location>
        <position position="181"/>
    </location>
    <ligand>
        <name>ATP</name>
        <dbReference type="ChEBI" id="CHEBI:30616"/>
    </ligand>
</feature>
<dbReference type="Pfam" id="PF00069">
    <property type="entry name" value="Pkinase"/>
    <property type="match status" value="1"/>
</dbReference>
<keyword evidence="4 9" id="KW-0418">Kinase</keyword>
<reference evidence="12 13" key="1">
    <citation type="journal article" date="2021" name="DNA Res.">
        <title>Genome analysis of Candida subhashii reveals its hybrid nature and dual mitochondrial genome conformations.</title>
        <authorList>
            <person name="Mixao V."/>
            <person name="Hegedusova E."/>
            <person name="Saus E."/>
            <person name="Pryszcz L.P."/>
            <person name="Cillingova A."/>
            <person name="Nosek J."/>
            <person name="Gabaldon T."/>
        </authorList>
    </citation>
    <scope>NUCLEOTIDE SEQUENCE [LARGE SCALE GENOMIC DNA]</scope>
    <source>
        <strain evidence="12 13">CBS 10753</strain>
    </source>
</reference>
<feature type="binding site" evidence="7">
    <location>
        <begin position="279"/>
        <end position="280"/>
    </location>
    <ligand>
        <name>ATP</name>
        <dbReference type="ChEBI" id="CHEBI:30616"/>
    </ligand>
</feature>
<dbReference type="RefSeq" id="XP_049263245.1">
    <property type="nucleotide sequence ID" value="XM_049407341.1"/>
</dbReference>
<evidence type="ECO:0000259" key="11">
    <source>
        <dbReference type="PROSITE" id="PS50011"/>
    </source>
</evidence>
<name>A0A8J5QH63_9ASCO</name>
<dbReference type="GeneID" id="73470281"/>
<feature type="region of interest" description="Disordered" evidence="10">
    <location>
        <begin position="21"/>
        <end position="76"/>
    </location>
</feature>
<keyword evidence="2 9" id="KW-0808">Transferase</keyword>
<organism evidence="12 13">
    <name type="scientific">[Candida] subhashii</name>
    <dbReference type="NCBI Taxonomy" id="561895"/>
    <lineage>
        <taxon>Eukaryota</taxon>
        <taxon>Fungi</taxon>
        <taxon>Dikarya</taxon>
        <taxon>Ascomycota</taxon>
        <taxon>Saccharomycotina</taxon>
        <taxon>Pichiomycetes</taxon>
        <taxon>Debaryomycetaceae</taxon>
        <taxon>Spathaspora</taxon>
    </lineage>
</organism>
<dbReference type="GO" id="GO:0004674">
    <property type="term" value="F:protein serine/threonine kinase activity"/>
    <property type="evidence" value="ECO:0007669"/>
    <property type="project" value="UniProtKB-KW"/>
</dbReference>
<dbReference type="EMBL" id="JAGSYN010000154">
    <property type="protein sequence ID" value="KAG7663012.1"/>
    <property type="molecule type" value="Genomic_DNA"/>
</dbReference>
<evidence type="ECO:0000256" key="1">
    <source>
        <dbReference type="ARBA" id="ARBA00022527"/>
    </source>
</evidence>
<dbReference type="FunFam" id="1.10.510.10:FF:001230">
    <property type="entry name" value="Spindle assembly checkpoint kinase"/>
    <property type="match status" value="1"/>
</dbReference>
<evidence type="ECO:0000256" key="9">
    <source>
        <dbReference type="RuleBase" id="RU367134"/>
    </source>
</evidence>
<evidence type="ECO:0000256" key="10">
    <source>
        <dbReference type="SAM" id="MobiDB-lite"/>
    </source>
</evidence>
<evidence type="ECO:0000256" key="3">
    <source>
        <dbReference type="ARBA" id="ARBA00022741"/>
    </source>
</evidence>
<feature type="compositionally biased region" description="Polar residues" evidence="10">
    <location>
        <begin position="88"/>
        <end position="109"/>
    </location>
</feature>
<feature type="binding site" evidence="7">
    <location>
        <position position="162"/>
    </location>
    <ligand>
        <name>ATP</name>
        <dbReference type="ChEBI" id="CHEBI:30616"/>
    </ligand>
</feature>
<dbReference type="GO" id="GO:0005524">
    <property type="term" value="F:ATP binding"/>
    <property type="evidence" value="ECO:0007669"/>
    <property type="project" value="UniProtKB-UniRule"/>
</dbReference>
<keyword evidence="13" id="KW-1185">Reference proteome</keyword>
<accession>A0A8J5QH63</accession>
<dbReference type="InterPro" id="IPR030616">
    <property type="entry name" value="Aur-like"/>
</dbReference>
<evidence type="ECO:0000313" key="12">
    <source>
        <dbReference type="EMBL" id="KAG7663012.1"/>
    </source>
</evidence>
<evidence type="ECO:0000313" key="13">
    <source>
        <dbReference type="Proteomes" id="UP000694255"/>
    </source>
</evidence>
<keyword evidence="1 9" id="KW-0723">Serine/threonine-protein kinase</keyword>
<feature type="compositionally biased region" description="Low complexity" evidence="10">
    <location>
        <begin position="21"/>
        <end position="36"/>
    </location>
</feature>
<comment type="similarity">
    <text evidence="9">Belongs to the protein kinase superfamily. Ser/Thr protein kinase family. Aurora subfamily.</text>
</comment>
<comment type="caution">
    <text evidence="12">The sequence shown here is derived from an EMBL/GenBank/DDBJ whole genome shotgun (WGS) entry which is preliminary data.</text>
</comment>
<gene>
    <name evidence="12" type="ORF">J8A68_003481</name>
</gene>
<evidence type="ECO:0000256" key="8">
    <source>
        <dbReference type="PIRSR" id="PIRSR630616-3"/>
    </source>
</evidence>
<dbReference type="PROSITE" id="PS50011">
    <property type="entry name" value="PROTEIN_KINASE_DOM"/>
    <property type="match status" value="1"/>
</dbReference>